<feature type="transmembrane region" description="Helical" evidence="1">
    <location>
        <begin position="20"/>
        <end position="42"/>
    </location>
</feature>
<keyword evidence="3" id="KW-1185">Reference proteome</keyword>
<dbReference type="OrthoDB" id="6368409at2759"/>
<dbReference type="AlphaFoldDB" id="A0A8J2RHD0"/>
<keyword evidence="1" id="KW-0812">Transmembrane</keyword>
<keyword evidence="1" id="KW-1133">Transmembrane helix</keyword>
<accession>A0A8J2RHD0</accession>
<proteinExistence type="predicted"/>
<comment type="caution">
    <text evidence="2">The sequence shown here is derived from an EMBL/GenBank/DDBJ whole genome shotgun (WGS) entry which is preliminary data.</text>
</comment>
<reference evidence="2" key="1">
    <citation type="submission" date="2021-11" db="EMBL/GenBank/DDBJ databases">
        <authorList>
            <person name="Schell T."/>
        </authorList>
    </citation>
    <scope>NUCLEOTIDE SEQUENCE</scope>
    <source>
        <strain evidence="2">M5</strain>
    </source>
</reference>
<organism evidence="2 3">
    <name type="scientific">Daphnia galeata</name>
    <dbReference type="NCBI Taxonomy" id="27404"/>
    <lineage>
        <taxon>Eukaryota</taxon>
        <taxon>Metazoa</taxon>
        <taxon>Ecdysozoa</taxon>
        <taxon>Arthropoda</taxon>
        <taxon>Crustacea</taxon>
        <taxon>Branchiopoda</taxon>
        <taxon>Diplostraca</taxon>
        <taxon>Cladocera</taxon>
        <taxon>Anomopoda</taxon>
        <taxon>Daphniidae</taxon>
        <taxon>Daphnia</taxon>
    </lineage>
</organism>
<dbReference type="EMBL" id="CAKKLH010000079">
    <property type="protein sequence ID" value="CAH0102269.1"/>
    <property type="molecule type" value="Genomic_DNA"/>
</dbReference>
<sequence length="130" mass="14723">MTTQQVKKELPKFWNRRQTFYISVLCISAAILVTAVLCVVSFKQKPISRSLLKEVTVQVDALTQQNLQFLYDQQLAVQSKDSMQTLQSADTVPDTVPDLVAAIIKTTHKELPNLKRVLTEMQNVTFVISK</sequence>
<name>A0A8J2RHD0_9CRUS</name>
<evidence type="ECO:0000313" key="2">
    <source>
        <dbReference type="EMBL" id="CAH0102269.1"/>
    </source>
</evidence>
<gene>
    <name evidence="2" type="ORF">DGAL_LOCUS4662</name>
</gene>
<evidence type="ECO:0000256" key="1">
    <source>
        <dbReference type="SAM" id="Phobius"/>
    </source>
</evidence>
<keyword evidence="1" id="KW-0472">Membrane</keyword>
<dbReference type="Proteomes" id="UP000789390">
    <property type="component" value="Unassembled WGS sequence"/>
</dbReference>
<evidence type="ECO:0000313" key="3">
    <source>
        <dbReference type="Proteomes" id="UP000789390"/>
    </source>
</evidence>
<protein>
    <submittedName>
        <fullName evidence="2">Uncharacterized protein</fullName>
    </submittedName>
</protein>